<organism evidence="3">
    <name type="scientific">Torque teno sus virus 1b</name>
    <dbReference type="NCBI Taxonomy" id="687387"/>
    <lineage>
        <taxon>Viruses</taxon>
        <taxon>Monodnaviria</taxon>
        <taxon>Shotokuvirae</taxon>
        <taxon>Commensaviricota</taxon>
        <taxon>Cardeaviricetes</taxon>
        <taxon>Sanitavirales</taxon>
        <taxon>Anelloviridae</taxon>
        <taxon>Iotatorquevirus</taxon>
        <taxon>Iotatorquevirus suida1a</taxon>
    </lineage>
</organism>
<feature type="region of interest" description="Disordered" evidence="1">
    <location>
        <begin position="35"/>
        <end position="69"/>
    </location>
</feature>
<accession>S4T6Y7</accession>
<evidence type="ECO:0000256" key="1">
    <source>
        <dbReference type="SAM" id="MobiDB-lite"/>
    </source>
</evidence>
<dbReference type="EMBL" id="JX449003">
    <property type="protein sequence ID" value="AFU91839.1"/>
    <property type="molecule type" value="Genomic_DNA"/>
</dbReference>
<proteinExistence type="predicted"/>
<dbReference type="InterPro" id="IPR004118">
    <property type="entry name" value="HEV_TT_vir_Orf2/Gyrovir_Vp2_N"/>
</dbReference>
<protein>
    <submittedName>
        <fullName evidence="3">ORF2</fullName>
    </submittedName>
</protein>
<evidence type="ECO:0000259" key="2">
    <source>
        <dbReference type="Pfam" id="PF02957"/>
    </source>
</evidence>
<dbReference type="Pfam" id="PF02957">
    <property type="entry name" value="TT_ORF2-like"/>
    <property type="match status" value="1"/>
</dbReference>
<feature type="domain" description="Hepatitis TT virus Orf2/Gyrovirus Vp2 N-terminal" evidence="2">
    <location>
        <begin position="2"/>
        <end position="46"/>
    </location>
</feature>
<name>S4T6Y7_9VIRU</name>
<evidence type="ECO:0000313" key="3">
    <source>
        <dbReference type="EMBL" id="AFU91839.1"/>
    </source>
</evidence>
<sequence>MEKRWLTVPYCAHGLFCGCKKPKKNLEKCLSNTIKDTGGNPHGDGGDNPGPTTFDIGFDPLIPAADTKR</sequence>
<dbReference type="PROSITE" id="PS51257">
    <property type="entry name" value="PROKAR_LIPOPROTEIN"/>
    <property type="match status" value="1"/>
</dbReference>
<reference evidence="3" key="1">
    <citation type="journal article" date="2013" name="Vet. Microbiol.">
        <title>Phylogeny, spatio-temporal phylodynamics and evolutionary scenario of Torque teno sus virus 1 (TTSuV1) and 2 (TTSuV2) in wild boars: Fast dispersal and high genetic diversity.</title>
        <authorList>
            <person name="Cadar D."/>
            <person name="Kiss T."/>
            <person name="Adam D."/>
            <person name="Csagola A."/>
            <person name="Novosel D."/>
            <person name="Tuboly T."/>
        </authorList>
    </citation>
    <scope>NUCLEOTIDE SEQUENCE</scope>
    <source>
        <strain evidence="3">RO-243</strain>
    </source>
</reference>